<dbReference type="SUPFAM" id="SSF52833">
    <property type="entry name" value="Thioredoxin-like"/>
    <property type="match status" value="1"/>
</dbReference>
<keyword evidence="4" id="KW-1015">Disulfide bond</keyword>
<dbReference type="InterPro" id="IPR036249">
    <property type="entry name" value="Thioredoxin-like_sf"/>
</dbReference>
<keyword evidence="5" id="KW-0676">Redox-active center</keyword>
<keyword evidence="8" id="KW-1185">Reference proteome</keyword>
<dbReference type="PANTHER" id="PTHR42852:SF6">
    <property type="entry name" value="THIOL:DISULFIDE INTERCHANGE PROTEIN DSBE"/>
    <property type="match status" value="1"/>
</dbReference>
<evidence type="ECO:0000256" key="3">
    <source>
        <dbReference type="ARBA" id="ARBA00022968"/>
    </source>
</evidence>
<dbReference type="InterPro" id="IPR013766">
    <property type="entry name" value="Thioredoxin_domain"/>
</dbReference>
<dbReference type="PROSITE" id="PS00194">
    <property type="entry name" value="THIOREDOXIN_1"/>
    <property type="match status" value="1"/>
</dbReference>
<dbReference type="Proteomes" id="UP000650511">
    <property type="component" value="Unassembled WGS sequence"/>
</dbReference>
<evidence type="ECO:0000259" key="6">
    <source>
        <dbReference type="PROSITE" id="PS51352"/>
    </source>
</evidence>
<dbReference type="AlphaFoldDB" id="A0A8J3A761"/>
<comment type="subcellular location">
    <subcellularLocation>
        <location evidence="1">Cell envelope</location>
    </subcellularLocation>
</comment>
<dbReference type="EMBL" id="BMHA01000004">
    <property type="protein sequence ID" value="GGI05124.1"/>
    <property type="molecule type" value="Genomic_DNA"/>
</dbReference>
<evidence type="ECO:0000256" key="4">
    <source>
        <dbReference type="ARBA" id="ARBA00023157"/>
    </source>
</evidence>
<dbReference type="Pfam" id="PF08534">
    <property type="entry name" value="Redoxin"/>
    <property type="match status" value="1"/>
</dbReference>
<evidence type="ECO:0000256" key="5">
    <source>
        <dbReference type="ARBA" id="ARBA00023284"/>
    </source>
</evidence>
<dbReference type="PROSITE" id="PS51352">
    <property type="entry name" value="THIOREDOXIN_2"/>
    <property type="match status" value="1"/>
</dbReference>
<organism evidence="7 8">
    <name type="scientific">Egicoccus halophilus</name>
    <dbReference type="NCBI Taxonomy" id="1670830"/>
    <lineage>
        <taxon>Bacteria</taxon>
        <taxon>Bacillati</taxon>
        <taxon>Actinomycetota</taxon>
        <taxon>Nitriliruptoria</taxon>
        <taxon>Egicoccales</taxon>
        <taxon>Egicoccaceae</taxon>
        <taxon>Egicoccus</taxon>
    </lineage>
</organism>
<keyword evidence="3" id="KW-0812">Transmembrane</keyword>
<dbReference type="CDD" id="cd02966">
    <property type="entry name" value="TlpA_like_family"/>
    <property type="match status" value="1"/>
</dbReference>
<feature type="domain" description="Thioredoxin" evidence="6">
    <location>
        <begin position="52"/>
        <end position="199"/>
    </location>
</feature>
<keyword evidence="2" id="KW-0201">Cytochrome c-type biogenesis</keyword>
<evidence type="ECO:0000256" key="2">
    <source>
        <dbReference type="ARBA" id="ARBA00022748"/>
    </source>
</evidence>
<dbReference type="RefSeq" id="WP_130649484.1">
    <property type="nucleotide sequence ID" value="NZ_BMHA01000004.1"/>
</dbReference>
<dbReference type="OrthoDB" id="9796554at2"/>
<protein>
    <recommendedName>
        <fullName evidence="6">Thioredoxin domain-containing protein</fullName>
    </recommendedName>
</protein>
<dbReference type="InterPro" id="IPR017937">
    <property type="entry name" value="Thioredoxin_CS"/>
</dbReference>
<evidence type="ECO:0000313" key="7">
    <source>
        <dbReference type="EMBL" id="GGI05124.1"/>
    </source>
</evidence>
<reference evidence="7" key="1">
    <citation type="journal article" date="2014" name="Int. J. Syst. Evol. Microbiol.">
        <title>Complete genome sequence of Corynebacterium casei LMG S-19264T (=DSM 44701T), isolated from a smear-ripened cheese.</title>
        <authorList>
            <consortium name="US DOE Joint Genome Institute (JGI-PGF)"/>
            <person name="Walter F."/>
            <person name="Albersmeier A."/>
            <person name="Kalinowski J."/>
            <person name="Ruckert C."/>
        </authorList>
    </citation>
    <scope>NUCLEOTIDE SEQUENCE</scope>
    <source>
        <strain evidence="7">CGMCC 1.14988</strain>
    </source>
</reference>
<dbReference type="PANTHER" id="PTHR42852">
    <property type="entry name" value="THIOL:DISULFIDE INTERCHANGE PROTEIN DSBE"/>
    <property type="match status" value="1"/>
</dbReference>
<keyword evidence="3" id="KW-0735">Signal-anchor</keyword>
<dbReference type="GO" id="GO:0017004">
    <property type="term" value="P:cytochrome complex assembly"/>
    <property type="evidence" value="ECO:0007669"/>
    <property type="project" value="UniProtKB-KW"/>
</dbReference>
<accession>A0A8J3A761</accession>
<name>A0A8J3A761_9ACTN</name>
<dbReference type="InterPro" id="IPR013740">
    <property type="entry name" value="Redoxin"/>
</dbReference>
<gene>
    <name evidence="7" type="ORF">GCM10011354_12530</name>
</gene>
<proteinExistence type="predicted"/>
<evidence type="ECO:0000313" key="8">
    <source>
        <dbReference type="Proteomes" id="UP000650511"/>
    </source>
</evidence>
<dbReference type="InterPro" id="IPR050553">
    <property type="entry name" value="Thioredoxin_ResA/DsbE_sf"/>
</dbReference>
<evidence type="ECO:0000256" key="1">
    <source>
        <dbReference type="ARBA" id="ARBA00004196"/>
    </source>
</evidence>
<dbReference type="GO" id="GO:0016491">
    <property type="term" value="F:oxidoreductase activity"/>
    <property type="evidence" value="ECO:0007669"/>
    <property type="project" value="InterPro"/>
</dbReference>
<sequence length="199" mass="21058">MRARVALPLAAVLVAVAVAVFAIVTFDDGGEVADFGVPPPQGGIALPGDQGLDVGEVEAPAQLPPRDATVVSVTWEEVAGWIARENDDGRPVVVNLWASWCGPCEREIPLLNETAAANPDIAFLGVAAQDALEDARQAAEDFGIAFPSLHDADFDRVAYQLGARGLPTTVTFDTEGRMVGRVLSELNERNLGDLLDTVR</sequence>
<dbReference type="Gene3D" id="3.40.30.10">
    <property type="entry name" value="Glutaredoxin"/>
    <property type="match status" value="1"/>
</dbReference>
<dbReference type="GO" id="GO:0030313">
    <property type="term" value="C:cell envelope"/>
    <property type="evidence" value="ECO:0007669"/>
    <property type="project" value="UniProtKB-SubCell"/>
</dbReference>
<reference evidence="7" key="2">
    <citation type="submission" date="2020-09" db="EMBL/GenBank/DDBJ databases">
        <authorList>
            <person name="Sun Q."/>
            <person name="Zhou Y."/>
        </authorList>
    </citation>
    <scope>NUCLEOTIDE SEQUENCE</scope>
    <source>
        <strain evidence="7">CGMCC 1.14988</strain>
    </source>
</reference>
<comment type="caution">
    <text evidence="7">The sequence shown here is derived from an EMBL/GenBank/DDBJ whole genome shotgun (WGS) entry which is preliminary data.</text>
</comment>